<keyword evidence="2" id="KW-1185">Reference proteome</keyword>
<dbReference type="OrthoDB" id="336224at2157"/>
<evidence type="ECO:0000313" key="1">
    <source>
        <dbReference type="EMBL" id="OYR54328.1"/>
    </source>
</evidence>
<gene>
    <name evidence="1" type="ORF">DJ70_14180</name>
</gene>
<comment type="caution">
    <text evidence="1">The sequence shown here is derived from an EMBL/GenBank/DDBJ whole genome shotgun (WGS) entry which is preliminary data.</text>
</comment>
<dbReference type="Proteomes" id="UP000216308">
    <property type="component" value="Unassembled WGS sequence"/>
</dbReference>
<reference evidence="1 2" key="1">
    <citation type="journal article" date="2014" name="Front. Microbiol.">
        <title>Population and genomic analysis of the genus Halorubrum.</title>
        <authorList>
            <person name="Fullmer M.S."/>
            <person name="Soucy S.M."/>
            <person name="Swithers K.S."/>
            <person name="Makkay A.M."/>
            <person name="Wheeler R."/>
            <person name="Ventosa A."/>
            <person name="Gogarten J.P."/>
            <person name="Papke R.T."/>
        </authorList>
    </citation>
    <scope>NUCLEOTIDE SEQUENCE [LARGE SCALE GENOMIC DNA]</scope>
    <source>
        <strain evidence="1 2">Cb34</strain>
    </source>
</reference>
<protein>
    <submittedName>
        <fullName evidence="1">Uncharacterized protein</fullName>
    </submittedName>
</protein>
<organism evidence="1 2">
    <name type="scientific">Halorubrum halodurans</name>
    <dbReference type="NCBI Taxonomy" id="1383851"/>
    <lineage>
        <taxon>Archaea</taxon>
        <taxon>Methanobacteriati</taxon>
        <taxon>Methanobacteriota</taxon>
        <taxon>Stenosarchaea group</taxon>
        <taxon>Halobacteria</taxon>
        <taxon>Halobacteriales</taxon>
        <taxon>Haloferacaceae</taxon>
        <taxon>Halorubrum</taxon>
    </lineage>
</organism>
<dbReference type="EMBL" id="NHPJ01000126">
    <property type="protein sequence ID" value="OYR54328.1"/>
    <property type="molecule type" value="Genomic_DNA"/>
</dbReference>
<name>A0A256ICR6_9EURY</name>
<dbReference type="RefSeq" id="WP_094534107.1">
    <property type="nucleotide sequence ID" value="NZ_NHPJ01000126.1"/>
</dbReference>
<accession>A0A256ICR6</accession>
<sequence>MTAPETQWVFDTVAGIVDDTALAWGAETDVPDGAVPVRRVDRNESEIYDGDIRTRKSDLQTSNYISAALVDDDESHGGFGDDYNAEAIVALRIEGLHHREWGHIDPDGADGIDFTTFYRRVREALQADDEWPSVAGADYHTAFLENGTNRSQDYRDFYEYRVDVRLSGYADS</sequence>
<evidence type="ECO:0000313" key="2">
    <source>
        <dbReference type="Proteomes" id="UP000216308"/>
    </source>
</evidence>
<dbReference type="AlphaFoldDB" id="A0A256ICR6"/>
<proteinExistence type="predicted"/>